<comment type="caution">
    <text evidence="2">The sequence shown here is derived from an EMBL/GenBank/DDBJ whole genome shotgun (WGS) entry which is preliminary data.</text>
</comment>
<gene>
    <name evidence="2" type="ORF">HLQ16_17370</name>
</gene>
<keyword evidence="1" id="KW-1133">Transmembrane helix</keyword>
<evidence type="ECO:0000256" key="1">
    <source>
        <dbReference type="SAM" id="Phobius"/>
    </source>
</evidence>
<evidence type="ECO:0008006" key="4">
    <source>
        <dbReference type="Google" id="ProtNLM"/>
    </source>
</evidence>
<dbReference type="AlphaFoldDB" id="A0A7Y3SYT6"/>
<dbReference type="EMBL" id="JABEYB010000014">
    <property type="protein sequence ID" value="NNU77702.1"/>
    <property type="molecule type" value="Genomic_DNA"/>
</dbReference>
<reference evidence="2 3" key="1">
    <citation type="submission" date="2020-05" db="EMBL/GenBank/DDBJ databases">
        <title>Complete genome of Clostridium estertheticum subspecies estertheticum, isolated from Vacuum packed lamb meat from New Zealand imported to Switzerland.</title>
        <authorList>
            <person name="Wambui J."/>
            <person name="Stevens M.J.A."/>
            <person name="Stephan R."/>
        </authorList>
    </citation>
    <scope>NUCLEOTIDE SEQUENCE [LARGE SCALE GENOMIC DNA]</scope>
    <source>
        <strain evidence="2 3">CEST001</strain>
    </source>
</reference>
<keyword evidence="1" id="KW-0472">Membrane</keyword>
<feature type="transmembrane region" description="Helical" evidence="1">
    <location>
        <begin position="129"/>
        <end position="151"/>
    </location>
</feature>
<proteinExistence type="predicted"/>
<evidence type="ECO:0000313" key="3">
    <source>
        <dbReference type="Proteomes" id="UP000531659"/>
    </source>
</evidence>
<sequence>MTQNEVILLKEENEKQSIELREDDERNIKNIMKSMSMFKVNSYDAQVIQRDLIGMAQELKLRNSSLQEAIGDDLKGFTNEIINNSSGPCKREILLNLLLKLSGYFFAWFTALAFVAYGGLSWEANPIIYFYYIGAVLIIFVTEGMITPLFITEKGLKKKLSSVFSIMLFVVFSTIIYFLNDNQYTIEINAGYIILISAIVYLIVKYLNVININRLAKGKKNYIDDLK</sequence>
<feature type="transmembrane region" description="Helical" evidence="1">
    <location>
        <begin position="93"/>
        <end position="117"/>
    </location>
</feature>
<keyword evidence="1" id="KW-0812">Transmembrane</keyword>
<dbReference type="RefSeq" id="WP_171298331.1">
    <property type="nucleotide sequence ID" value="NZ_CP087098.1"/>
</dbReference>
<organism evidence="2 3">
    <name type="scientific">Clostridium estertheticum</name>
    <dbReference type="NCBI Taxonomy" id="238834"/>
    <lineage>
        <taxon>Bacteria</taxon>
        <taxon>Bacillati</taxon>
        <taxon>Bacillota</taxon>
        <taxon>Clostridia</taxon>
        <taxon>Eubacteriales</taxon>
        <taxon>Clostridiaceae</taxon>
        <taxon>Clostridium</taxon>
    </lineage>
</organism>
<evidence type="ECO:0000313" key="2">
    <source>
        <dbReference type="EMBL" id="NNU77702.1"/>
    </source>
</evidence>
<feature type="transmembrane region" description="Helical" evidence="1">
    <location>
        <begin position="163"/>
        <end position="180"/>
    </location>
</feature>
<dbReference type="Proteomes" id="UP000531659">
    <property type="component" value="Unassembled WGS sequence"/>
</dbReference>
<name>A0A7Y3SYT6_9CLOT</name>
<protein>
    <recommendedName>
        <fullName evidence="4">DUF1129 family protein</fullName>
    </recommendedName>
</protein>
<dbReference type="SUPFAM" id="SSF158560">
    <property type="entry name" value="BH3980-like"/>
    <property type="match status" value="1"/>
</dbReference>
<dbReference type="Gene3D" id="1.10.1900.10">
    <property type="entry name" value="c-terminal domain of poly(a) binding protein"/>
    <property type="match status" value="1"/>
</dbReference>
<accession>A0A7Y3SYT6</accession>
<feature type="transmembrane region" description="Helical" evidence="1">
    <location>
        <begin position="192"/>
        <end position="210"/>
    </location>
</feature>